<feature type="domain" description="Nck-associated protein 5 C-terminal" evidence="1">
    <location>
        <begin position="227"/>
        <end position="295"/>
    </location>
</feature>
<proteinExistence type="predicted"/>
<dbReference type="PANTHER" id="PTHR21740:SF3">
    <property type="entry name" value="NCK-ASSOCIATED PROTEIN 5-LIKE"/>
    <property type="match status" value="1"/>
</dbReference>
<organism evidence="2 3">
    <name type="scientific">Scleropages formosus</name>
    <name type="common">Asian bonytongue</name>
    <name type="synonym">Osteoglossum formosum</name>
    <dbReference type="NCBI Taxonomy" id="113540"/>
    <lineage>
        <taxon>Eukaryota</taxon>
        <taxon>Metazoa</taxon>
        <taxon>Chordata</taxon>
        <taxon>Craniata</taxon>
        <taxon>Vertebrata</taxon>
        <taxon>Euteleostomi</taxon>
        <taxon>Actinopterygii</taxon>
        <taxon>Neopterygii</taxon>
        <taxon>Teleostei</taxon>
        <taxon>Osteoglossocephala</taxon>
        <taxon>Osteoglossomorpha</taxon>
        <taxon>Osteoglossiformes</taxon>
        <taxon>Osteoglossidae</taxon>
        <taxon>Scleropages</taxon>
    </lineage>
</organism>
<reference evidence="2 3" key="1">
    <citation type="submission" date="2019-04" db="EMBL/GenBank/DDBJ databases">
        <authorList>
            <consortium name="Wellcome Sanger Institute Data Sharing"/>
        </authorList>
    </citation>
    <scope>NUCLEOTIDE SEQUENCE [LARGE SCALE GENOMIC DNA]</scope>
</reference>
<dbReference type="InterPro" id="IPR032769">
    <property type="entry name" value="NCKAP5_C"/>
</dbReference>
<dbReference type="PANTHER" id="PTHR21740">
    <property type="entry name" value="NCK-ASSOCIATED PROTEIN 5"/>
    <property type="match status" value="1"/>
</dbReference>
<sequence>MIISFCDAAARRLCPLSVLAASGIDSLFIIWGNTASACYLISSPVPTYQRGGSRPFSNPSPKIFLSAVSFVSQILHEMKPYRSWEWFAMCLCLCAENSALALANESQREAYERCLDEVANHVVQALLNQKDLREECIKLKMRVFDLERQNRTLTELFHQKLHSQSSTAQQVKHLPAVSAPAVLCLGCILPHILCFQDEFQTTAETMLTESEYVRLHNRTTLNKVFFFLGSGSSMRTLDSGIGTFPLPDYAGGAVVKSVPKFKSQGEQEFLSSQGKLGPVTKAPRKAHTLERELSALEEVNTCALYGSALEEKDLSIQLSNTIHEVAPVVCMSALHAEQPFTQSLPGRDWRYCHIKLCYKMWS</sequence>
<dbReference type="GO" id="GO:0035371">
    <property type="term" value="C:microtubule plus-end"/>
    <property type="evidence" value="ECO:0007669"/>
    <property type="project" value="TreeGrafter"/>
</dbReference>
<dbReference type="GO" id="GO:0001578">
    <property type="term" value="P:microtubule bundle formation"/>
    <property type="evidence" value="ECO:0007669"/>
    <property type="project" value="TreeGrafter"/>
</dbReference>
<dbReference type="GO" id="GO:0007019">
    <property type="term" value="P:microtubule depolymerization"/>
    <property type="evidence" value="ECO:0007669"/>
    <property type="project" value="TreeGrafter"/>
</dbReference>
<keyword evidence="3" id="KW-1185">Reference proteome</keyword>
<gene>
    <name evidence="2" type="primary">LOC108918414</name>
</gene>
<evidence type="ECO:0000313" key="3">
    <source>
        <dbReference type="Proteomes" id="UP000694397"/>
    </source>
</evidence>
<reference evidence="2" key="3">
    <citation type="submission" date="2025-09" db="UniProtKB">
        <authorList>
            <consortium name="Ensembl"/>
        </authorList>
    </citation>
    <scope>IDENTIFICATION</scope>
</reference>
<evidence type="ECO:0000313" key="2">
    <source>
        <dbReference type="Ensembl" id="ENSSFOP00015044762.1"/>
    </source>
</evidence>
<dbReference type="AlphaFoldDB" id="A0A8C9T064"/>
<dbReference type="Proteomes" id="UP000694397">
    <property type="component" value="Chromosome 22"/>
</dbReference>
<dbReference type="GeneTree" id="ENSGT00530000063607"/>
<dbReference type="InterPro" id="IPR026163">
    <property type="entry name" value="Nckap5l"/>
</dbReference>
<protein>
    <submittedName>
        <fullName evidence="2">Nck-associated protein 5-like</fullName>
    </submittedName>
</protein>
<reference evidence="2" key="2">
    <citation type="submission" date="2025-08" db="UniProtKB">
        <authorList>
            <consortium name="Ensembl"/>
        </authorList>
    </citation>
    <scope>IDENTIFICATION</scope>
</reference>
<name>A0A8C9T064_SCLFO</name>
<accession>A0A8C9T064</accession>
<dbReference type="Ensembl" id="ENSSFOT00015063459.1">
    <property type="protein sequence ID" value="ENSSFOP00015044762.1"/>
    <property type="gene ID" value="ENSSFOG00015017221.2"/>
</dbReference>
<dbReference type="Pfam" id="PF15246">
    <property type="entry name" value="NCKAP5"/>
    <property type="match status" value="1"/>
</dbReference>
<evidence type="ECO:0000259" key="1">
    <source>
        <dbReference type="Pfam" id="PF15246"/>
    </source>
</evidence>